<gene>
    <name evidence="8" type="ORF">DKX38_021139</name>
</gene>
<comment type="subcellular location">
    <subcellularLocation>
        <location evidence="2 6">Secreted</location>
        <location evidence="2 6">Cell wall</location>
    </subcellularLocation>
</comment>
<comment type="caution">
    <text evidence="8">The sequence shown here is derived from an EMBL/GenBank/DDBJ whole genome shotgun (WGS) entry which is preliminary data.</text>
</comment>
<keyword evidence="7" id="KW-0812">Transmembrane</keyword>
<evidence type="ECO:0000256" key="6">
    <source>
        <dbReference type="RuleBase" id="RU363114"/>
    </source>
</evidence>
<feature type="signal peptide" evidence="6">
    <location>
        <begin position="1"/>
        <end position="23"/>
    </location>
</feature>
<evidence type="ECO:0000256" key="2">
    <source>
        <dbReference type="ARBA" id="ARBA00004191"/>
    </source>
</evidence>
<dbReference type="GO" id="GO:0071555">
    <property type="term" value="P:cell wall organization"/>
    <property type="evidence" value="ECO:0007669"/>
    <property type="project" value="UniProtKB-KW"/>
</dbReference>
<protein>
    <recommendedName>
        <fullName evidence="6">Pectin acetylesterase</fullName>
        <ecNumber evidence="6">3.1.1.-</ecNumber>
    </recommendedName>
</protein>
<keyword evidence="6" id="KW-0378">Hydrolase</keyword>
<evidence type="ECO:0000313" key="9">
    <source>
        <dbReference type="Proteomes" id="UP000326939"/>
    </source>
</evidence>
<sequence length="530" mass="59203">MERMKQVQVLSLFVCALIGNILSGSSHDFQDLKDREGVLSFLEYSEAVSSSSSVTDEPLMVGLTLIQGADSKGAGTSFFSLVPVSIWMLVLSDTTLLYGVRDIVQSYCFYIFKEEEIILQIEICLDGTLPGYHLDRGSGTGKDSWLIQLEGGGWCNTIRNCVYRKTTRRGSSKLFEKQLPFTGILSNKVEENPDFFNWNRVKVRYCDGASFSGDSQNEASQLYFRGQRIWSAAMEYLMAEGMQNATQALLSGCSAGGLASIIHCDEFRELFPQSTKVKCLSDAGMFLNAKDISGGRTLQNFYSGVVSLQIVINILVHLFLHGVKLLDVQKSLPSTCIDHLDPTSCFFPQNLVAAVRTPLFLLNSAYDVWQLQSSLAPSSADPRGTWKECKQNYAQCNSSQIQFLQDFRNQMLDAMKVFSASNQNGLFINSCFAHCQSERQDTWFADDSPRMGNKRIAQSVGDWYFDRENVKAVDCPYPCDNTCHNLVFNDVVSNITFSQSTRLTSTSLNLPIIFLVSLCSLRTTGFKFVQ</sequence>
<keyword evidence="4 6" id="KW-0134">Cell wall</keyword>
<dbReference type="EC" id="3.1.1.-" evidence="6"/>
<proteinExistence type="inferred from homology"/>
<dbReference type="Pfam" id="PF03283">
    <property type="entry name" value="PAE"/>
    <property type="match status" value="1"/>
</dbReference>
<dbReference type="AlphaFoldDB" id="A0A5N5K7Q2"/>
<dbReference type="PANTHER" id="PTHR21562:SF73">
    <property type="entry name" value="PECTIN ACETYLESTERASE"/>
    <property type="match status" value="1"/>
</dbReference>
<comment type="function">
    <text evidence="1 6">Hydrolyzes acetyl esters in homogalacturonan regions of pectin. In type I primary cell wall, galacturonic acid residues of pectin can be acetylated at the O-2 and O-3 positions. Decreasing the degree of acetylation of pectin gels in vitro alters their physical properties.</text>
</comment>
<evidence type="ECO:0000256" key="3">
    <source>
        <dbReference type="ARBA" id="ARBA00005784"/>
    </source>
</evidence>
<keyword evidence="9" id="KW-1185">Reference proteome</keyword>
<feature type="chain" id="PRO_5024472068" description="Pectin acetylesterase" evidence="6">
    <location>
        <begin position="24"/>
        <end position="530"/>
    </location>
</feature>
<reference evidence="9" key="1">
    <citation type="journal article" date="2019" name="Gigascience">
        <title>De novo genome assembly of the endangered Acer yangbiense, a plant species with extremely small populations endemic to Yunnan Province, China.</title>
        <authorList>
            <person name="Yang J."/>
            <person name="Wariss H.M."/>
            <person name="Tao L."/>
            <person name="Zhang R."/>
            <person name="Yun Q."/>
            <person name="Hollingsworth P."/>
            <person name="Dao Z."/>
            <person name="Luo G."/>
            <person name="Guo H."/>
            <person name="Ma Y."/>
            <person name="Sun W."/>
        </authorList>
    </citation>
    <scope>NUCLEOTIDE SEQUENCE [LARGE SCALE GENOMIC DNA]</scope>
    <source>
        <strain evidence="9">cv. br00</strain>
    </source>
</reference>
<name>A0A5N5K7Q2_9ROSI</name>
<feature type="transmembrane region" description="Helical" evidence="7">
    <location>
        <begin position="301"/>
        <end position="320"/>
    </location>
</feature>
<dbReference type="PANTHER" id="PTHR21562">
    <property type="entry name" value="NOTUM-RELATED"/>
    <property type="match status" value="1"/>
</dbReference>
<dbReference type="InterPro" id="IPR004963">
    <property type="entry name" value="PAE/NOTUM"/>
</dbReference>
<accession>A0A5N5K7Q2</accession>
<keyword evidence="5 6" id="KW-0961">Cell wall biogenesis/degradation</keyword>
<keyword evidence="6" id="KW-0732">Signal</keyword>
<dbReference type="Proteomes" id="UP000326939">
    <property type="component" value="Chromosome 14"/>
</dbReference>
<organism evidence="8 9">
    <name type="scientific">Salix brachista</name>
    <dbReference type="NCBI Taxonomy" id="2182728"/>
    <lineage>
        <taxon>Eukaryota</taxon>
        <taxon>Viridiplantae</taxon>
        <taxon>Streptophyta</taxon>
        <taxon>Embryophyta</taxon>
        <taxon>Tracheophyta</taxon>
        <taxon>Spermatophyta</taxon>
        <taxon>Magnoliopsida</taxon>
        <taxon>eudicotyledons</taxon>
        <taxon>Gunneridae</taxon>
        <taxon>Pentapetalae</taxon>
        <taxon>rosids</taxon>
        <taxon>fabids</taxon>
        <taxon>Malpighiales</taxon>
        <taxon>Salicaceae</taxon>
        <taxon>Saliceae</taxon>
        <taxon>Salix</taxon>
    </lineage>
</organism>
<dbReference type="GO" id="GO:0052793">
    <property type="term" value="F:pectin acetylesterase activity"/>
    <property type="evidence" value="ECO:0007669"/>
    <property type="project" value="TreeGrafter"/>
</dbReference>
<keyword evidence="6" id="KW-0964">Secreted</keyword>
<evidence type="ECO:0000256" key="1">
    <source>
        <dbReference type="ARBA" id="ARBA00003534"/>
    </source>
</evidence>
<keyword evidence="7" id="KW-1133">Transmembrane helix</keyword>
<dbReference type="GO" id="GO:0009505">
    <property type="term" value="C:plant-type cell wall"/>
    <property type="evidence" value="ECO:0007669"/>
    <property type="project" value="TreeGrafter"/>
</dbReference>
<dbReference type="EMBL" id="VDCV01000014">
    <property type="protein sequence ID" value="KAB5527292.1"/>
    <property type="molecule type" value="Genomic_DNA"/>
</dbReference>
<keyword evidence="7" id="KW-0472">Membrane</keyword>
<evidence type="ECO:0000313" key="8">
    <source>
        <dbReference type="EMBL" id="KAB5527292.1"/>
    </source>
</evidence>
<evidence type="ECO:0000256" key="4">
    <source>
        <dbReference type="ARBA" id="ARBA00022512"/>
    </source>
</evidence>
<evidence type="ECO:0000256" key="5">
    <source>
        <dbReference type="ARBA" id="ARBA00023316"/>
    </source>
</evidence>
<comment type="similarity">
    <text evidence="3 6">Belongs to the pectinacetylesterase family.</text>
</comment>
<evidence type="ECO:0000256" key="7">
    <source>
        <dbReference type="SAM" id="Phobius"/>
    </source>
</evidence>